<dbReference type="Pfam" id="PF01502">
    <property type="entry name" value="PRA-CH"/>
    <property type="match status" value="1"/>
</dbReference>
<dbReference type="InterPro" id="IPR038019">
    <property type="entry name" value="PRib_AMP_CycHydrolase_sf"/>
</dbReference>
<dbReference type="EMBL" id="FNJI01000010">
    <property type="protein sequence ID" value="SDP10219.1"/>
    <property type="molecule type" value="Genomic_DNA"/>
</dbReference>
<comment type="catalytic activity">
    <reaction evidence="2">
        <text>1-(5-phospho-beta-D-ribosyl)-ATP + H2O = 1-(5-phospho-beta-D-ribosyl)-5'-AMP + diphosphate + H(+)</text>
        <dbReference type="Rhea" id="RHEA:22828"/>
        <dbReference type="ChEBI" id="CHEBI:15377"/>
        <dbReference type="ChEBI" id="CHEBI:15378"/>
        <dbReference type="ChEBI" id="CHEBI:33019"/>
        <dbReference type="ChEBI" id="CHEBI:59457"/>
        <dbReference type="ChEBI" id="CHEBI:73183"/>
        <dbReference type="EC" id="3.6.1.31"/>
    </reaction>
</comment>
<evidence type="ECO:0000256" key="10">
    <source>
        <dbReference type="ARBA" id="ARBA00023102"/>
    </source>
</evidence>
<dbReference type="UniPathway" id="UPA00031">
    <property type="reaction ID" value="UER00008"/>
</dbReference>
<proteinExistence type="inferred from homology"/>
<comment type="pathway">
    <text evidence="3 11">Amino-acid biosynthesis; L-histidine biosynthesis; L-histidine from 5-phospho-alpha-D-ribose 1-diphosphate: step 3/9.</text>
</comment>
<evidence type="ECO:0000256" key="11">
    <source>
        <dbReference type="HAMAP-Rule" id="MF_01021"/>
    </source>
</evidence>
<keyword evidence="11" id="KW-0862">Zinc</keyword>
<feature type="binding site" evidence="11">
    <location>
        <position position="87"/>
    </location>
    <ligand>
        <name>Mg(2+)</name>
        <dbReference type="ChEBI" id="CHEBI:18420"/>
    </ligand>
</feature>
<dbReference type="EC" id="3.5.4.19" evidence="11"/>
<dbReference type="HAMAP" id="MF_01021">
    <property type="entry name" value="HisI"/>
    <property type="match status" value="1"/>
</dbReference>
<protein>
    <recommendedName>
        <fullName evidence="11">Phosphoribosyl-AMP cyclohydrolase</fullName>
        <shortName evidence="11">PRA-CH</shortName>
        <ecNumber evidence="11">3.5.4.19</ecNumber>
    </recommendedName>
</protein>
<dbReference type="GO" id="GO:0000287">
    <property type="term" value="F:magnesium ion binding"/>
    <property type="evidence" value="ECO:0007669"/>
    <property type="project" value="UniProtKB-UniRule"/>
</dbReference>
<accession>A0A1H0Q0Q1</accession>
<keyword evidence="9 11" id="KW-0378">Hydrolase</keyword>
<feature type="domain" description="Phosphoribosyl-AMP cyclohydrolase" evidence="12">
    <location>
        <begin position="38"/>
        <end position="112"/>
    </location>
</feature>
<comment type="cofactor">
    <cofactor evidence="11">
        <name>Zn(2+)</name>
        <dbReference type="ChEBI" id="CHEBI:29105"/>
    </cofactor>
    <text evidence="11">Binds 1 zinc ion per subunit.</text>
</comment>
<sequence>MDLGIELERNMVSLNFSKSESGLLPAIVQDYQTNEVLMLAYINELAWKETVKTGKAHYWSRSRNKLWLKGETSGHIQKIHEILVDCDDDTVIYKVEQIGGAACHTGHRSCFYRRLENDALVVEGAPLFDPEKVYKK</sequence>
<dbReference type="NCBIfam" id="NF000768">
    <property type="entry name" value="PRK00051.1"/>
    <property type="match status" value="1"/>
</dbReference>
<dbReference type="GO" id="GO:0008270">
    <property type="term" value="F:zinc ion binding"/>
    <property type="evidence" value="ECO:0007669"/>
    <property type="project" value="UniProtKB-UniRule"/>
</dbReference>
<comment type="function">
    <text evidence="11">Catalyzes the hydrolysis of the adenine ring of phosphoribosyl-AMP.</text>
</comment>
<dbReference type="GO" id="GO:0004636">
    <property type="term" value="F:phosphoribosyl-ATP diphosphatase activity"/>
    <property type="evidence" value="ECO:0007669"/>
    <property type="project" value="UniProtKB-EC"/>
</dbReference>
<dbReference type="PANTHER" id="PTHR42945">
    <property type="entry name" value="HISTIDINE BIOSYNTHESIS BIFUNCTIONAL PROTEIN"/>
    <property type="match status" value="1"/>
</dbReference>
<dbReference type="Gene3D" id="3.10.20.810">
    <property type="entry name" value="Phosphoribosyl-AMP cyclohydrolase"/>
    <property type="match status" value="1"/>
</dbReference>
<keyword evidence="8 11" id="KW-0028">Amino-acid biosynthesis</keyword>
<dbReference type="GO" id="GO:0005737">
    <property type="term" value="C:cytoplasm"/>
    <property type="evidence" value="ECO:0007669"/>
    <property type="project" value="UniProtKB-SubCell"/>
</dbReference>
<keyword evidence="7 11" id="KW-0963">Cytoplasm</keyword>
<evidence type="ECO:0000256" key="1">
    <source>
        <dbReference type="ARBA" id="ARBA00000024"/>
    </source>
</evidence>
<feature type="binding site" evidence="11">
    <location>
        <position position="86"/>
    </location>
    <ligand>
        <name>Zn(2+)</name>
        <dbReference type="ChEBI" id="CHEBI:29105"/>
        <note>ligand shared between dimeric partners</note>
    </ligand>
</feature>
<comment type="similarity">
    <text evidence="6">In the N-terminal section; belongs to the PRA-CH family.</text>
</comment>
<comment type="cofactor">
    <cofactor evidence="11">
        <name>Mg(2+)</name>
        <dbReference type="ChEBI" id="CHEBI:18420"/>
    </cofactor>
    <text evidence="11">Binds 1 Mg(2+) ion per subunit.</text>
</comment>
<feature type="binding site" evidence="11">
    <location>
        <position position="85"/>
    </location>
    <ligand>
        <name>Mg(2+)</name>
        <dbReference type="ChEBI" id="CHEBI:18420"/>
    </ligand>
</feature>
<evidence type="ECO:0000259" key="12">
    <source>
        <dbReference type="Pfam" id="PF01502"/>
    </source>
</evidence>
<dbReference type="GO" id="GO:0004635">
    <property type="term" value="F:phosphoribosyl-AMP cyclohydrolase activity"/>
    <property type="evidence" value="ECO:0007669"/>
    <property type="project" value="UniProtKB-UniRule"/>
</dbReference>
<feature type="binding site" evidence="11">
    <location>
        <position position="89"/>
    </location>
    <ligand>
        <name>Mg(2+)</name>
        <dbReference type="ChEBI" id="CHEBI:18420"/>
    </ligand>
</feature>
<dbReference type="Gene3D" id="4.10.80.70">
    <property type="match status" value="1"/>
</dbReference>
<comment type="similarity">
    <text evidence="5">In the C-terminal section; belongs to the PRA-PH family.</text>
</comment>
<dbReference type="Proteomes" id="UP000199073">
    <property type="component" value="Unassembled WGS sequence"/>
</dbReference>
<dbReference type="InterPro" id="IPR026660">
    <property type="entry name" value="PRA-CH"/>
</dbReference>
<comment type="subcellular location">
    <subcellularLocation>
        <location evidence="11">Cytoplasm</location>
    </subcellularLocation>
</comment>
<comment type="similarity">
    <text evidence="11">Belongs to the PRA-CH family.</text>
</comment>
<comment type="pathway">
    <text evidence="4">Amino-acid biosynthesis; L-histidine biosynthesis; L-histidine from 5-phospho-alpha-D-ribose 1-diphosphate: step 2/9.</text>
</comment>
<keyword evidence="14" id="KW-1185">Reference proteome</keyword>
<keyword evidence="10 11" id="KW-0368">Histidine biosynthesis</keyword>
<keyword evidence="11" id="KW-0479">Metal-binding</keyword>
<evidence type="ECO:0000256" key="2">
    <source>
        <dbReference type="ARBA" id="ARBA00001460"/>
    </source>
</evidence>
<dbReference type="SUPFAM" id="SSF141734">
    <property type="entry name" value="HisI-like"/>
    <property type="match status" value="1"/>
</dbReference>
<organism evidence="13 14">
    <name type="scientific">Desulforhopalus singaporensis</name>
    <dbReference type="NCBI Taxonomy" id="91360"/>
    <lineage>
        <taxon>Bacteria</taxon>
        <taxon>Pseudomonadati</taxon>
        <taxon>Thermodesulfobacteriota</taxon>
        <taxon>Desulfobulbia</taxon>
        <taxon>Desulfobulbales</taxon>
        <taxon>Desulfocapsaceae</taxon>
        <taxon>Desulforhopalus</taxon>
    </lineage>
</organism>
<keyword evidence="11" id="KW-0460">Magnesium</keyword>
<dbReference type="FunFam" id="3.10.20.810:FF:000001">
    <property type="entry name" value="Histidine biosynthesis bifunctional protein HisIE"/>
    <property type="match status" value="1"/>
</dbReference>
<dbReference type="GO" id="GO:0000105">
    <property type="term" value="P:L-histidine biosynthetic process"/>
    <property type="evidence" value="ECO:0007669"/>
    <property type="project" value="UniProtKB-UniRule"/>
</dbReference>
<reference evidence="13 14" key="1">
    <citation type="submission" date="2016-10" db="EMBL/GenBank/DDBJ databases">
        <authorList>
            <person name="de Groot N.N."/>
        </authorList>
    </citation>
    <scope>NUCLEOTIDE SEQUENCE [LARGE SCALE GENOMIC DNA]</scope>
    <source>
        <strain evidence="13 14">DSM 12130</strain>
    </source>
</reference>
<dbReference type="STRING" id="91360.SAMN05660330_01818"/>
<evidence type="ECO:0000256" key="5">
    <source>
        <dbReference type="ARBA" id="ARBA00007731"/>
    </source>
</evidence>
<feature type="binding site" evidence="11">
    <location>
        <position position="103"/>
    </location>
    <ligand>
        <name>Zn(2+)</name>
        <dbReference type="ChEBI" id="CHEBI:29105"/>
        <note>ligand shared between dimeric partners</note>
    </ligand>
</feature>
<dbReference type="PANTHER" id="PTHR42945:SF1">
    <property type="entry name" value="HISTIDINE BIOSYNTHESIS BIFUNCTIONAL PROTEIN HIS7"/>
    <property type="match status" value="1"/>
</dbReference>
<evidence type="ECO:0000256" key="3">
    <source>
        <dbReference type="ARBA" id="ARBA00005169"/>
    </source>
</evidence>
<comment type="subunit">
    <text evidence="11">Homodimer.</text>
</comment>
<evidence type="ECO:0000313" key="14">
    <source>
        <dbReference type="Proteomes" id="UP000199073"/>
    </source>
</evidence>
<comment type="catalytic activity">
    <reaction evidence="1 11">
        <text>1-(5-phospho-beta-D-ribosyl)-5'-AMP + H2O = 1-(5-phospho-beta-D-ribosyl)-5-[(5-phospho-beta-D-ribosylamino)methylideneamino]imidazole-4-carboxamide</text>
        <dbReference type="Rhea" id="RHEA:20049"/>
        <dbReference type="ChEBI" id="CHEBI:15377"/>
        <dbReference type="ChEBI" id="CHEBI:58435"/>
        <dbReference type="ChEBI" id="CHEBI:59457"/>
        <dbReference type="EC" id="3.5.4.19"/>
    </reaction>
</comment>
<evidence type="ECO:0000313" key="13">
    <source>
        <dbReference type="EMBL" id="SDP10219.1"/>
    </source>
</evidence>
<evidence type="ECO:0000256" key="6">
    <source>
        <dbReference type="ARBA" id="ARBA00008299"/>
    </source>
</evidence>
<evidence type="ECO:0000256" key="4">
    <source>
        <dbReference type="ARBA" id="ARBA00005204"/>
    </source>
</evidence>
<gene>
    <name evidence="11" type="primary">hisI</name>
    <name evidence="13" type="ORF">SAMN05660330_01818</name>
</gene>
<evidence type="ECO:0000256" key="9">
    <source>
        <dbReference type="ARBA" id="ARBA00022801"/>
    </source>
</evidence>
<evidence type="ECO:0000256" key="8">
    <source>
        <dbReference type="ARBA" id="ARBA00022605"/>
    </source>
</evidence>
<name>A0A1H0Q0Q1_9BACT</name>
<dbReference type="AlphaFoldDB" id="A0A1H0Q0Q1"/>
<feature type="binding site" evidence="11">
    <location>
        <position position="110"/>
    </location>
    <ligand>
        <name>Zn(2+)</name>
        <dbReference type="ChEBI" id="CHEBI:29105"/>
        <note>ligand shared between dimeric partners</note>
    </ligand>
</feature>
<dbReference type="InterPro" id="IPR002496">
    <property type="entry name" value="PRib_AMP_CycHydrolase_dom"/>
</dbReference>
<evidence type="ECO:0000256" key="7">
    <source>
        <dbReference type="ARBA" id="ARBA00022490"/>
    </source>
</evidence>